<feature type="compositionally biased region" description="Basic and acidic residues" evidence="1">
    <location>
        <begin position="101"/>
        <end position="112"/>
    </location>
</feature>
<dbReference type="EMBL" id="JAACXV010014611">
    <property type="protein sequence ID" value="KAF7265499.1"/>
    <property type="molecule type" value="Genomic_DNA"/>
</dbReference>
<gene>
    <name evidence="2" type="ORF">GWI33_021073</name>
</gene>
<dbReference type="AlphaFoldDB" id="A0A834M555"/>
<evidence type="ECO:0000256" key="1">
    <source>
        <dbReference type="SAM" id="MobiDB-lite"/>
    </source>
</evidence>
<feature type="compositionally biased region" description="Polar residues" evidence="1">
    <location>
        <begin position="113"/>
        <end position="123"/>
    </location>
</feature>
<organism evidence="2 3">
    <name type="scientific">Rhynchophorus ferrugineus</name>
    <name type="common">Red palm weevil</name>
    <name type="synonym">Curculio ferrugineus</name>
    <dbReference type="NCBI Taxonomy" id="354439"/>
    <lineage>
        <taxon>Eukaryota</taxon>
        <taxon>Metazoa</taxon>
        <taxon>Ecdysozoa</taxon>
        <taxon>Arthropoda</taxon>
        <taxon>Hexapoda</taxon>
        <taxon>Insecta</taxon>
        <taxon>Pterygota</taxon>
        <taxon>Neoptera</taxon>
        <taxon>Endopterygota</taxon>
        <taxon>Coleoptera</taxon>
        <taxon>Polyphaga</taxon>
        <taxon>Cucujiformia</taxon>
        <taxon>Curculionidae</taxon>
        <taxon>Dryophthorinae</taxon>
        <taxon>Rhynchophorus</taxon>
    </lineage>
</organism>
<accession>A0A834M555</accession>
<reference evidence="2" key="1">
    <citation type="submission" date="2020-08" db="EMBL/GenBank/DDBJ databases">
        <title>Genome sequencing and assembly of the red palm weevil Rhynchophorus ferrugineus.</title>
        <authorList>
            <person name="Dias G.B."/>
            <person name="Bergman C.M."/>
            <person name="Manee M."/>
        </authorList>
    </citation>
    <scope>NUCLEOTIDE SEQUENCE</scope>
    <source>
        <strain evidence="2">AA-2017</strain>
        <tissue evidence="2">Whole larva</tissue>
    </source>
</reference>
<keyword evidence="3" id="KW-1185">Reference proteome</keyword>
<feature type="compositionally biased region" description="Low complexity" evidence="1">
    <location>
        <begin position="70"/>
        <end position="81"/>
    </location>
</feature>
<feature type="region of interest" description="Disordered" evidence="1">
    <location>
        <begin position="63"/>
        <end position="129"/>
    </location>
</feature>
<dbReference type="Proteomes" id="UP000625711">
    <property type="component" value="Unassembled WGS sequence"/>
</dbReference>
<comment type="caution">
    <text evidence="2">The sequence shown here is derived from an EMBL/GenBank/DDBJ whole genome shotgun (WGS) entry which is preliminary data.</text>
</comment>
<proteinExistence type="predicted"/>
<sequence>MRLTIYVSTNERNLLRYCLFLAHVQPYDPNSFISANFGGHSATKTPGFADSVSTYNVGRPLSSANILPESSGSVPNPSSNGDRIVEDGAVIGRPPRPYMRNGRDAVGRKDSAENGNDGESSFDQPVGEK</sequence>
<protein>
    <submittedName>
        <fullName evidence="2">Uncharacterized protein</fullName>
    </submittedName>
</protein>
<evidence type="ECO:0000313" key="3">
    <source>
        <dbReference type="Proteomes" id="UP000625711"/>
    </source>
</evidence>
<evidence type="ECO:0000313" key="2">
    <source>
        <dbReference type="EMBL" id="KAF7265499.1"/>
    </source>
</evidence>
<name>A0A834M555_RHYFE</name>